<dbReference type="InterPro" id="IPR041698">
    <property type="entry name" value="Methyltransf_25"/>
</dbReference>
<comment type="caution">
    <text evidence="2">The sequence shown here is derived from an EMBL/GenBank/DDBJ whole genome shotgun (WGS) entry which is preliminary data.</text>
</comment>
<dbReference type="CDD" id="cd02440">
    <property type="entry name" value="AdoMet_MTases"/>
    <property type="match status" value="1"/>
</dbReference>
<dbReference type="AlphaFoldDB" id="A0A6I4TWQ9"/>
<dbReference type="Pfam" id="PF13649">
    <property type="entry name" value="Methyltransf_25"/>
    <property type="match status" value="1"/>
</dbReference>
<accession>A0A6I4TWQ9</accession>
<dbReference type="SUPFAM" id="SSF53335">
    <property type="entry name" value="S-adenosyl-L-methionine-dependent methyltransferases"/>
    <property type="match status" value="1"/>
</dbReference>
<dbReference type="OrthoDB" id="4528595at2"/>
<dbReference type="RefSeq" id="WP_161392344.1">
    <property type="nucleotide sequence ID" value="NZ_JBHSCP010000003.1"/>
</dbReference>
<keyword evidence="2" id="KW-0489">Methyltransferase</keyword>
<name>A0A6I4TWQ9_9SPHN</name>
<evidence type="ECO:0000313" key="3">
    <source>
        <dbReference type="Proteomes" id="UP000469430"/>
    </source>
</evidence>
<reference evidence="2 3" key="1">
    <citation type="submission" date="2019-12" db="EMBL/GenBank/DDBJ databases">
        <title>Genomic-based taxomic classification of the family Erythrobacteraceae.</title>
        <authorList>
            <person name="Xu L."/>
        </authorList>
    </citation>
    <scope>NUCLEOTIDE SEQUENCE [LARGE SCALE GENOMIC DNA]</scope>
    <source>
        <strain evidence="2 3">S36</strain>
    </source>
</reference>
<evidence type="ECO:0000313" key="2">
    <source>
        <dbReference type="EMBL" id="MXP00616.1"/>
    </source>
</evidence>
<dbReference type="Proteomes" id="UP000469430">
    <property type="component" value="Unassembled WGS sequence"/>
</dbReference>
<keyword evidence="3" id="KW-1185">Reference proteome</keyword>
<proteinExistence type="predicted"/>
<dbReference type="Gene3D" id="3.40.50.150">
    <property type="entry name" value="Vaccinia Virus protein VP39"/>
    <property type="match status" value="1"/>
</dbReference>
<evidence type="ECO:0000259" key="1">
    <source>
        <dbReference type="Pfam" id="PF13649"/>
    </source>
</evidence>
<gene>
    <name evidence="2" type="ORF">GRI97_16620</name>
</gene>
<dbReference type="EMBL" id="WTYJ01000004">
    <property type="protein sequence ID" value="MXP00616.1"/>
    <property type="molecule type" value="Genomic_DNA"/>
</dbReference>
<protein>
    <submittedName>
        <fullName evidence="2">Methyltransferase domain-containing protein</fullName>
    </submittedName>
</protein>
<dbReference type="InterPro" id="IPR029063">
    <property type="entry name" value="SAM-dependent_MTases_sf"/>
</dbReference>
<dbReference type="GO" id="GO:0032259">
    <property type="term" value="P:methylation"/>
    <property type="evidence" value="ECO:0007669"/>
    <property type="project" value="UniProtKB-KW"/>
</dbReference>
<sequence length="237" mass="25152">MDGYAVTGQFHDPLAAQAHAEVDARIAQAIAPLGPLGGPVLDIGAGTGLTTALIARTLTEAEIFAIEPDATMRAALMTRIWHDPDLRRRVSILPMDALSAPLPDRIAGAVLSASLVHFSPAERAQLWAALAGRLVPGGRIVAELQAQQAIDIPPAAMATAQVGRITYSGTAAAQALPGNRQRWTMTYRSEYAGRVMREEQASYVCWCVDQDSISREARAAGLQSAPCGELMILSRAT</sequence>
<organism evidence="2 3">
    <name type="scientific">Croceibacterium xixiisoli</name>
    <dbReference type="NCBI Taxonomy" id="1476466"/>
    <lineage>
        <taxon>Bacteria</taxon>
        <taxon>Pseudomonadati</taxon>
        <taxon>Pseudomonadota</taxon>
        <taxon>Alphaproteobacteria</taxon>
        <taxon>Sphingomonadales</taxon>
        <taxon>Erythrobacteraceae</taxon>
        <taxon>Croceibacterium</taxon>
    </lineage>
</organism>
<dbReference type="GO" id="GO:0008168">
    <property type="term" value="F:methyltransferase activity"/>
    <property type="evidence" value="ECO:0007669"/>
    <property type="project" value="UniProtKB-KW"/>
</dbReference>
<keyword evidence="2" id="KW-0808">Transferase</keyword>
<feature type="domain" description="Methyltransferase" evidence="1">
    <location>
        <begin position="40"/>
        <end position="138"/>
    </location>
</feature>